<accession>A0ABV4ZAC6</accession>
<protein>
    <submittedName>
        <fullName evidence="1">DUF3892 domain-containing protein</fullName>
    </submittedName>
</protein>
<organism evidence="1 2">
    <name type="scientific">Pseudomonas boreofloridensis</name>
    <dbReference type="NCBI Taxonomy" id="3064348"/>
    <lineage>
        <taxon>Bacteria</taxon>
        <taxon>Pseudomonadati</taxon>
        <taxon>Pseudomonadota</taxon>
        <taxon>Gammaproteobacteria</taxon>
        <taxon>Pseudomonadales</taxon>
        <taxon>Pseudomonadaceae</taxon>
        <taxon>Pseudomonas</taxon>
    </lineage>
</organism>
<proteinExistence type="predicted"/>
<reference evidence="1 2" key="1">
    <citation type="submission" date="2024-09" db="EMBL/GenBank/DDBJ databases">
        <authorList>
            <person name="Fullem K."/>
        </authorList>
    </citation>
    <scope>NUCLEOTIDE SEQUENCE [LARGE SCALE GENOMIC DNA]</scope>
    <source>
        <strain evidence="2">K1(2024)</strain>
    </source>
</reference>
<name>A0ABV4ZAC6_9PSED</name>
<dbReference type="Proteomes" id="UP001577047">
    <property type="component" value="Unassembled WGS sequence"/>
</dbReference>
<dbReference type="RefSeq" id="WP_304484752.1">
    <property type="nucleotide sequence ID" value="NZ_JAUQOQ010000012.1"/>
</dbReference>
<evidence type="ECO:0000313" key="1">
    <source>
        <dbReference type="EMBL" id="MFB3801588.1"/>
    </source>
</evidence>
<gene>
    <name evidence="1" type="ORF">ACE1YR_14315</name>
</gene>
<dbReference type="EMBL" id="JBHFXX010000011">
    <property type="protein sequence ID" value="MFB3801588.1"/>
    <property type="molecule type" value="Genomic_DNA"/>
</dbReference>
<comment type="caution">
    <text evidence="1">The sequence shown here is derived from an EMBL/GenBank/DDBJ whole genome shotgun (WGS) entry which is preliminary data.</text>
</comment>
<evidence type="ECO:0000313" key="2">
    <source>
        <dbReference type="Proteomes" id="UP001577047"/>
    </source>
</evidence>
<keyword evidence="2" id="KW-1185">Reference proteome</keyword>
<sequence>MIEYYIFSVCYSKKSEHIDWVLLGRPVDGKMDKCDLVSRSFVVDLIATESASFWTATFKGKGKGFAKGAEVIVYDDEFITTVADAKEENNLENLPTFSMPEEEMDKHLKDSLEKIFGKAG</sequence>